<proteinExistence type="predicted"/>
<dbReference type="AlphaFoldDB" id="A0A5C6CQB8"/>
<feature type="chain" id="PRO_5022872372" description="PEP-CTERM protein-sorting domain-containing protein" evidence="1">
    <location>
        <begin position="23"/>
        <end position="249"/>
    </location>
</feature>
<dbReference type="Proteomes" id="UP000318437">
    <property type="component" value="Unassembled WGS sequence"/>
</dbReference>
<name>A0A5C6CQB8_9BACT</name>
<keyword evidence="3" id="KW-1185">Reference proteome</keyword>
<gene>
    <name evidence="2" type="ORF">Pla144_30290</name>
</gene>
<evidence type="ECO:0000313" key="3">
    <source>
        <dbReference type="Proteomes" id="UP000318437"/>
    </source>
</evidence>
<sequence length="249" mass="25878" precursor="true">MNRFLALSIILTSLLFPGVANADLVISALGQTYTENFNSFAGTAATIPANFTWSDSDFSPGGIYDASGAYINSNSTYALVFGDTSERAFGSKSPTSGTDFLNWSFINSTGVDISTFAVTWDVEQYSQNTRSTTVDFNYNSNGGGFTQSGVVGTTLTSAITGTESNLSSVSTTSRSVIVNLSTPLASGQSILFGWGIANGAGSGSNAHIGVDNLTVTAVPEPSAFLFGGLICGVLGANQLRKRMANKVKS</sequence>
<protein>
    <recommendedName>
        <fullName evidence="4">PEP-CTERM protein-sorting domain-containing protein</fullName>
    </recommendedName>
</protein>
<accession>A0A5C6CQB8</accession>
<organism evidence="2 3">
    <name type="scientific">Bythopirellula polymerisocia</name>
    <dbReference type="NCBI Taxonomy" id="2528003"/>
    <lineage>
        <taxon>Bacteria</taxon>
        <taxon>Pseudomonadati</taxon>
        <taxon>Planctomycetota</taxon>
        <taxon>Planctomycetia</taxon>
        <taxon>Pirellulales</taxon>
        <taxon>Lacipirellulaceae</taxon>
        <taxon>Bythopirellula</taxon>
    </lineage>
</organism>
<dbReference type="RefSeq" id="WP_146451389.1">
    <property type="nucleotide sequence ID" value="NZ_SJPS01000004.1"/>
</dbReference>
<keyword evidence="1" id="KW-0732">Signal</keyword>
<evidence type="ECO:0008006" key="4">
    <source>
        <dbReference type="Google" id="ProtNLM"/>
    </source>
</evidence>
<reference evidence="2 3" key="1">
    <citation type="submission" date="2019-02" db="EMBL/GenBank/DDBJ databases">
        <title>Deep-cultivation of Planctomycetes and their phenomic and genomic characterization uncovers novel biology.</title>
        <authorList>
            <person name="Wiegand S."/>
            <person name="Jogler M."/>
            <person name="Boedeker C."/>
            <person name="Pinto D."/>
            <person name="Vollmers J."/>
            <person name="Rivas-Marin E."/>
            <person name="Kohn T."/>
            <person name="Peeters S.H."/>
            <person name="Heuer A."/>
            <person name="Rast P."/>
            <person name="Oberbeckmann S."/>
            <person name="Bunk B."/>
            <person name="Jeske O."/>
            <person name="Meyerdierks A."/>
            <person name="Storesund J.E."/>
            <person name="Kallscheuer N."/>
            <person name="Luecker S."/>
            <person name="Lage O.M."/>
            <person name="Pohl T."/>
            <person name="Merkel B.J."/>
            <person name="Hornburger P."/>
            <person name="Mueller R.-W."/>
            <person name="Bruemmer F."/>
            <person name="Labrenz M."/>
            <person name="Spormann A.M."/>
            <person name="Op Den Camp H."/>
            <person name="Overmann J."/>
            <person name="Amann R."/>
            <person name="Jetten M.S.M."/>
            <person name="Mascher T."/>
            <person name="Medema M.H."/>
            <person name="Devos D.P."/>
            <person name="Kaster A.-K."/>
            <person name="Ovreas L."/>
            <person name="Rohde M."/>
            <person name="Galperin M.Y."/>
            <person name="Jogler C."/>
        </authorList>
    </citation>
    <scope>NUCLEOTIDE SEQUENCE [LARGE SCALE GENOMIC DNA]</scope>
    <source>
        <strain evidence="2 3">Pla144</strain>
    </source>
</reference>
<evidence type="ECO:0000313" key="2">
    <source>
        <dbReference type="EMBL" id="TWU25817.1"/>
    </source>
</evidence>
<feature type="signal peptide" evidence="1">
    <location>
        <begin position="1"/>
        <end position="22"/>
    </location>
</feature>
<dbReference type="EMBL" id="SJPS01000004">
    <property type="protein sequence ID" value="TWU25817.1"/>
    <property type="molecule type" value="Genomic_DNA"/>
</dbReference>
<comment type="caution">
    <text evidence="2">The sequence shown here is derived from an EMBL/GenBank/DDBJ whole genome shotgun (WGS) entry which is preliminary data.</text>
</comment>
<evidence type="ECO:0000256" key="1">
    <source>
        <dbReference type="SAM" id="SignalP"/>
    </source>
</evidence>